<dbReference type="OrthoDB" id="9151105at2"/>
<accession>A0A1W1VQ03</accession>
<sequence length="270" mass="31133">MDEFEKLEELHENIITTTEGNIITDYKKTLDYARKIMAEMFNKYEDDGKLTYEEMAKYNRLKTLQKMLDEITNDLYKDTSKNIDKALNLDYKAGYDGLKNIIEIKTGKIIIPIVKDEVLKLALYNDISGLKWTERMGIHRDYAVLKIRETVTQGLKEGMTYSQASQRLNDVMSRQVVNPLRIIRTESHRVFNQAKKDSLDKSAGKIKMIKTWISARDERVRTMHAIMDGVTIPYDKLFVLPDGSTGFAPGLTGSAKHDIHCRCAWKIDIL</sequence>
<reference evidence="2 3" key="1">
    <citation type="submission" date="2017-04" db="EMBL/GenBank/DDBJ databases">
        <authorList>
            <person name="Afonso C.L."/>
            <person name="Miller P.J."/>
            <person name="Scott M.A."/>
            <person name="Spackman E."/>
            <person name="Goraichik I."/>
            <person name="Dimitrov K.M."/>
            <person name="Suarez D.L."/>
            <person name="Swayne D.E."/>
        </authorList>
    </citation>
    <scope>NUCLEOTIDE SEQUENCE [LARGE SCALE GENOMIC DNA]</scope>
    <source>
        <strain evidence="2 3">DSM 11270</strain>
    </source>
</reference>
<dbReference type="EMBL" id="FWWT01000022">
    <property type="protein sequence ID" value="SMB95416.1"/>
    <property type="molecule type" value="Genomic_DNA"/>
</dbReference>
<name>A0A1W1VQ03_DESTI</name>
<proteinExistence type="predicted"/>
<dbReference type="RefSeq" id="WP_084054197.1">
    <property type="nucleotide sequence ID" value="NZ_FWWT01000022.1"/>
</dbReference>
<evidence type="ECO:0000259" key="1">
    <source>
        <dbReference type="Pfam" id="PF04233"/>
    </source>
</evidence>
<evidence type="ECO:0000313" key="2">
    <source>
        <dbReference type="EMBL" id="SMB95416.1"/>
    </source>
</evidence>
<evidence type="ECO:0000313" key="3">
    <source>
        <dbReference type="Proteomes" id="UP000192731"/>
    </source>
</evidence>
<organism evidence="2 3">
    <name type="scientific">Desulfonispora thiosulfatigenes DSM 11270</name>
    <dbReference type="NCBI Taxonomy" id="656914"/>
    <lineage>
        <taxon>Bacteria</taxon>
        <taxon>Bacillati</taxon>
        <taxon>Bacillota</taxon>
        <taxon>Clostridia</taxon>
        <taxon>Eubacteriales</taxon>
        <taxon>Peptococcaceae</taxon>
        <taxon>Desulfonispora</taxon>
    </lineage>
</organism>
<keyword evidence="3" id="KW-1185">Reference proteome</keyword>
<feature type="domain" description="Phage head morphogenesis" evidence="1">
    <location>
        <begin position="146"/>
        <end position="264"/>
    </location>
</feature>
<dbReference type="STRING" id="656914.SAMN00017405_0398"/>
<dbReference type="Proteomes" id="UP000192731">
    <property type="component" value="Unassembled WGS sequence"/>
</dbReference>
<gene>
    <name evidence="2" type="ORF">SAMN00017405_0398</name>
</gene>
<dbReference type="InterPro" id="IPR006528">
    <property type="entry name" value="Phage_head_morphogenesis_dom"/>
</dbReference>
<dbReference type="Pfam" id="PF04233">
    <property type="entry name" value="Phage_Mu_F"/>
    <property type="match status" value="1"/>
</dbReference>
<protein>
    <submittedName>
        <fullName evidence="2">Phage Mu protein F like protein</fullName>
    </submittedName>
</protein>
<dbReference type="AlphaFoldDB" id="A0A1W1VQ03"/>